<evidence type="ECO:0000313" key="16">
    <source>
        <dbReference type="Proteomes" id="UP000605253"/>
    </source>
</evidence>
<evidence type="ECO:0000256" key="2">
    <source>
        <dbReference type="ARBA" id="ARBA00007090"/>
    </source>
</evidence>
<evidence type="ECO:0000256" key="3">
    <source>
        <dbReference type="ARBA" id="ARBA00007739"/>
    </source>
</evidence>
<dbReference type="PANTHER" id="PTHR32282">
    <property type="entry name" value="BINDING PROTEIN TRANSPEPTIDASE, PUTATIVE-RELATED"/>
    <property type="match status" value="1"/>
</dbReference>
<evidence type="ECO:0000259" key="13">
    <source>
        <dbReference type="Pfam" id="PF00912"/>
    </source>
</evidence>
<dbReference type="InterPro" id="IPR036950">
    <property type="entry name" value="PBP_transglycosylase"/>
</dbReference>
<keyword evidence="4" id="KW-0121">Carboxypeptidase</keyword>
<dbReference type="GO" id="GO:0004180">
    <property type="term" value="F:carboxypeptidase activity"/>
    <property type="evidence" value="ECO:0007669"/>
    <property type="project" value="UniProtKB-KW"/>
</dbReference>
<dbReference type="AlphaFoldDB" id="A0A917FQJ5"/>
<protein>
    <recommendedName>
        <fullName evidence="10">peptidoglycan glycosyltransferase</fullName>
        <ecNumber evidence="10">2.4.99.28</ecNumber>
    </recommendedName>
</protein>
<dbReference type="InterPro" id="IPR023346">
    <property type="entry name" value="Lysozyme-like_dom_sf"/>
</dbReference>
<dbReference type="Proteomes" id="UP000605253">
    <property type="component" value="Unassembled WGS sequence"/>
</dbReference>
<reference evidence="15" key="2">
    <citation type="submission" date="2020-09" db="EMBL/GenBank/DDBJ databases">
        <authorList>
            <person name="Sun Q."/>
            <person name="Zhou Y."/>
        </authorList>
    </citation>
    <scope>NUCLEOTIDE SEQUENCE</scope>
    <source>
        <strain evidence="15">CGMCC 1.12181</strain>
    </source>
</reference>
<evidence type="ECO:0000259" key="12">
    <source>
        <dbReference type="Pfam" id="PF00905"/>
    </source>
</evidence>
<dbReference type="InterPro" id="IPR050396">
    <property type="entry name" value="Glycosyltr_51/Transpeptidase"/>
</dbReference>
<keyword evidence="5" id="KW-0645">Protease</keyword>
<evidence type="ECO:0000256" key="8">
    <source>
        <dbReference type="ARBA" id="ARBA00022801"/>
    </source>
</evidence>
<dbReference type="EC" id="2.4.99.28" evidence="10"/>
<feature type="domain" description="Penicillin-binding C-terminal" evidence="14">
    <location>
        <begin position="699"/>
        <end position="773"/>
    </location>
</feature>
<comment type="catalytic activity">
    <reaction evidence="11">
        <text>[GlcNAc-(1-&gt;4)-Mur2Ac(oyl-L-Ala-gamma-D-Glu-L-Lys-D-Ala-D-Ala)](n)-di-trans,octa-cis-undecaprenyl diphosphate + beta-D-GlcNAc-(1-&gt;4)-Mur2Ac(oyl-L-Ala-gamma-D-Glu-L-Lys-D-Ala-D-Ala)-di-trans,octa-cis-undecaprenyl diphosphate = [GlcNAc-(1-&gt;4)-Mur2Ac(oyl-L-Ala-gamma-D-Glu-L-Lys-D-Ala-D-Ala)](n+1)-di-trans,octa-cis-undecaprenyl diphosphate + di-trans,octa-cis-undecaprenyl diphosphate + H(+)</text>
        <dbReference type="Rhea" id="RHEA:23708"/>
        <dbReference type="Rhea" id="RHEA-COMP:9602"/>
        <dbReference type="Rhea" id="RHEA-COMP:9603"/>
        <dbReference type="ChEBI" id="CHEBI:15378"/>
        <dbReference type="ChEBI" id="CHEBI:58405"/>
        <dbReference type="ChEBI" id="CHEBI:60033"/>
        <dbReference type="ChEBI" id="CHEBI:78435"/>
        <dbReference type="EC" id="2.4.99.28"/>
    </reaction>
</comment>
<keyword evidence="7" id="KW-0808">Transferase</keyword>
<dbReference type="Gene3D" id="1.10.3810.10">
    <property type="entry name" value="Biosynthetic peptidoglycan transglycosylase-like"/>
    <property type="match status" value="1"/>
</dbReference>
<dbReference type="GO" id="GO:0008955">
    <property type="term" value="F:peptidoglycan glycosyltransferase activity"/>
    <property type="evidence" value="ECO:0007669"/>
    <property type="project" value="UniProtKB-EC"/>
</dbReference>
<proteinExistence type="inferred from homology"/>
<dbReference type="SUPFAM" id="SSF53955">
    <property type="entry name" value="Lysozyme-like"/>
    <property type="match status" value="1"/>
</dbReference>
<evidence type="ECO:0000256" key="1">
    <source>
        <dbReference type="ARBA" id="ARBA00004752"/>
    </source>
</evidence>
<accession>A0A917FQJ5</accession>
<feature type="domain" description="Penicillin-binding protein transpeptidase" evidence="12">
    <location>
        <begin position="312"/>
        <end position="533"/>
    </location>
</feature>
<dbReference type="GO" id="GO:0030288">
    <property type="term" value="C:outer membrane-bounded periplasmic space"/>
    <property type="evidence" value="ECO:0007669"/>
    <property type="project" value="TreeGrafter"/>
</dbReference>
<dbReference type="InterPro" id="IPR001460">
    <property type="entry name" value="PCN-bd_Tpept"/>
</dbReference>
<evidence type="ECO:0000256" key="5">
    <source>
        <dbReference type="ARBA" id="ARBA00022670"/>
    </source>
</evidence>
<dbReference type="NCBIfam" id="TIGR02073">
    <property type="entry name" value="PBP_1c"/>
    <property type="match status" value="1"/>
</dbReference>
<dbReference type="InterPro" id="IPR001264">
    <property type="entry name" value="Glyco_trans_51"/>
</dbReference>
<dbReference type="RefSeq" id="WP_188365276.1">
    <property type="nucleotide sequence ID" value="NZ_BAABJF010000001.1"/>
</dbReference>
<comment type="similarity">
    <text evidence="2">In the C-terminal section; belongs to the transpeptidase family.</text>
</comment>
<dbReference type="Pfam" id="PF06832">
    <property type="entry name" value="BiPBP_C"/>
    <property type="match status" value="1"/>
</dbReference>
<dbReference type="InterPro" id="IPR011815">
    <property type="entry name" value="PBP_1c"/>
</dbReference>
<gene>
    <name evidence="15" type="ORF">GCM10011365_16740</name>
</gene>
<dbReference type="Gene3D" id="3.40.710.10">
    <property type="entry name" value="DD-peptidase/beta-lactamase superfamily"/>
    <property type="match status" value="1"/>
</dbReference>
<evidence type="ECO:0000256" key="6">
    <source>
        <dbReference type="ARBA" id="ARBA00022676"/>
    </source>
</evidence>
<dbReference type="GO" id="GO:0008658">
    <property type="term" value="F:penicillin binding"/>
    <property type="evidence" value="ECO:0007669"/>
    <property type="project" value="InterPro"/>
</dbReference>
<dbReference type="InterPro" id="IPR012338">
    <property type="entry name" value="Beta-lactam/transpept-like"/>
</dbReference>
<dbReference type="Pfam" id="PF00912">
    <property type="entry name" value="Transgly"/>
    <property type="match status" value="1"/>
</dbReference>
<name>A0A917FQJ5_9GAMM</name>
<dbReference type="PANTHER" id="PTHR32282:SF15">
    <property type="entry name" value="PENICILLIN-BINDING PROTEIN 1C"/>
    <property type="match status" value="1"/>
</dbReference>
<keyword evidence="8" id="KW-0378">Hydrolase</keyword>
<reference evidence="15" key="1">
    <citation type="journal article" date="2014" name="Int. J. Syst. Evol. Microbiol.">
        <title>Complete genome sequence of Corynebacterium casei LMG S-19264T (=DSM 44701T), isolated from a smear-ripened cheese.</title>
        <authorList>
            <consortium name="US DOE Joint Genome Institute (JGI-PGF)"/>
            <person name="Walter F."/>
            <person name="Albersmeier A."/>
            <person name="Kalinowski J."/>
            <person name="Ruckert C."/>
        </authorList>
    </citation>
    <scope>NUCLEOTIDE SEQUENCE</scope>
    <source>
        <strain evidence="15">CGMCC 1.12181</strain>
    </source>
</reference>
<evidence type="ECO:0000256" key="7">
    <source>
        <dbReference type="ARBA" id="ARBA00022679"/>
    </source>
</evidence>
<dbReference type="GO" id="GO:0009252">
    <property type="term" value="P:peptidoglycan biosynthetic process"/>
    <property type="evidence" value="ECO:0007669"/>
    <property type="project" value="InterPro"/>
</dbReference>
<keyword evidence="16" id="KW-1185">Reference proteome</keyword>
<keyword evidence="6" id="KW-0328">Glycosyltransferase</keyword>
<dbReference type="SUPFAM" id="SSF56601">
    <property type="entry name" value="beta-lactamase/transpeptidase-like"/>
    <property type="match status" value="1"/>
</dbReference>
<dbReference type="InterPro" id="IPR009647">
    <property type="entry name" value="PBP_C"/>
</dbReference>
<comment type="pathway">
    <text evidence="1">Cell wall biogenesis; peptidoglycan biosynthesis.</text>
</comment>
<evidence type="ECO:0000256" key="10">
    <source>
        <dbReference type="ARBA" id="ARBA00044770"/>
    </source>
</evidence>
<keyword evidence="9" id="KW-0511">Multifunctional enzyme</keyword>
<evidence type="ECO:0000256" key="4">
    <source>
        <dbReference type="ARBA" id="ARBA00022645"/>
    </source>
</evidence>
<organism evidence="15 16">
    <name type="scientific">Marinicella pacifica</name>
    <dbReference type="NCBI Taxonomy" id="1171543"/>
    <lineage>
        <taxon>Bacteria</taxon>
        <taxon>Pseudomonadati</taxon>
        <taxon>Pseudomonadota</taxon>
        <taxon>Gammaproteobacteria</taxon>
        <taxon>Lysobacterales</taxon>
        <taxon>Marinicellaceae</taxon>
        <taxon>Marinicella</taxon>
    </lineage>
</organism>
<comment type="caution">
    <text evidence="15">The sequence shown here is derived from an EMBL/GenBank/DDBJ whole genome shotgun (WGS) entry which is preliminary data.</text>
</comment>
<evidence type="ECO:0000256" key="11">
    <source>
        <dbReference type="ARBA" id="ARBA00049902"/>
    </source>
</evidence>
<sequence length="782" mass="87740">MTTQPNNSIRQRLKKPLWLLLLLCVASWLTFLILDRIWPLPVESFEQRHFAQVVVDKDGLPLRAFADDNGVWRYPTTVDQVSPLYIEALINYEDRYFYRHFGINPFSIVRAAWQRLTEGRYVSGASTLTMQVARIMQNHDKTLRGKVGQMFRALQLEWHYSKTEILNYYLNYAPFGGPLEGVEAAAHAYLGKPAAQLSHAEAALLAVMPQAPSLYRPDRYPERAQQARDKVLNRLAAYKVWSQQTVQEARQETVYAQYKTQPMTAALLARQLRGQYPDRSLIQTTIDRDLQTELEWLAKDYAENSGEALSVAVMVVDNESMAVTAYLGSADFFSDSRAGQVDMIQAVRSPGSTLKPFIYGLALDQGLIHSQSLLFDVPTSFDGYRPHNFSEYFSGPVSASEALLRSLNMPAVQLLDAIGPEPFYASMHNAGLNLQLPGQAQPNLSMALGGGGVNMAELMQVFSALGRQGQAGFLRYLPEQQLVERPLLSDGAAWIVQDILAQGHLKKRLYHDDLTGSRDLAFKTGTSYGGRDAWAIGVNSAYTIGVWVGRPDGAFVSDNTGRLAAVPLLRQVHGMLPKNTESNPPPPSVQLTTICWPLGTAINLQKPGDCHRKKQAYTLNNMTPPTRHDGLINPLQKPRLTVTLNEKGERVTPQCHDGQTRQQQITVWPAVLEPWLPQRWHREQLLPEFAEDCQLWHNQNRLEIVGIHPDATLYPEAGSLQLPSIELKVAGSTGQHYWFLNDQLIRNHQSTVQLDNLTPGHYQLRVIDQSAQQASLDFQVAM</sequence>
<dbReference type="Pfam" id="PF00905">
    <property type="entry name" value="Transpeptidase"/>
    <property type="match status" value="1"/>
</dbReference>
<comment type="similarity">
    <text evidence="3">In the N-terminal section; belongs to the glycosyltransferase 51 family.</text>
</comment>
<evidence type="ECO:0000259" key="14">
    <source>
        <dbReference type="Pfam" id="PF06832"/>
    </source>
</evidence>
<dbReference type="EMBL" id="BMEO01000006">
    <property type="protein sequence ID" value="GGF96095.1"/>
    <property type="molecule type" value="Genomic_DNA"/>
</dbReference>
<dbReference type="GO" id="GO:0006508">
    <property type="term" value="P:proteolysis"/>
    <property type="evidence" value="ECO:0007669"/>
    <property type="project" value="UniProtKB-KW"/>
</dbReference>
<evidence type="ECO:0000256" key="9">
    <source>
        <dbReference type="ARBA" id="ARBA00023268"/>
    </source>
</evidence>
<feature type="domain" description="Glycosyl transferase family 51" evidence="13">
    <location>
        <begin position="69"/>
        <end position="235"/>
    </location>
</feature>
<evidence type="ECO:0000313" key="15">
    <source>
        <dbReference type="EMBL" id="GGF96095.1"/>
    </source>
</evidence>